<comment type="caution">
    <text evidence="1">The sequence shown here is derived from an EMBL/GenBank/DDBJ whole genome shotgun (WGS) entry which is preliminary data.</text>
</comment>
<proteinExistence type="predicted"/>
<name>A0AAV4ABP5_9GAST</name>
<organism evidence="1 2">
    <name type="scientific">Plakobranchus ocellatus</name>
    <dbReference type="NCBI Taxonomy" id="259542"/>
    <lineage>
        <taxon>Eukaryota</taxon>
        <taxon>Metazoa</taxon>
        <taxon>Spiralia</taxon>
        <taxon>Lophotrochozoa</taxon>
        <taxon>Mollusca</taxon>
        <taxon>Gastropoda</taxon>
        <taxon>Heterobranchia</taxon>
        <taxon>Euthyneura</taxon>
        <taxon>Panpulmonata</taxon>
        <taxon>Sacoglossa</taxon>
        <taxon>Placobranchoidea</taxon>
        <taxon>Plakobranchidae</taxon>
        <taxon>Plakobranchus</taxon>
    </lineage>
</organism>
<protein>
    <submittedName>
        <fullName evidence="1">Uncharacterized protein</fullName>
    </submittedName>
</protein>
<dbReference type="EMBL" id="BLXT01003738">
    <property type="protein sequence ID" value="GFO04302.1"/>
    <property type="molecule type" value="Genomic_DNA"/>
</dbReference>
<keyword evidence="2" id="KW-1185">Reference proteome</keyword>
<evidence type="ECO:0000313" key="1">
    <source>
        <dbReference type="EMBL" id="GFO04302.1"/>
    </source>
</evidence>
<dbReference type="Proteomes" id="UP000735302">
    <property type="component" value="Unassembled WGS sequence"/>
</dbReference>
<accession>A0AAV4ABP5</accession>
<dbReference type="AlphaFoldDB" id="A0AAV4ABP5"/>
<gene>
    <name evidence="1" type="ORF">PoB_003080700</name>
</gene>
<reference evidence="1 2" key="1">
    <citation type="journal article" date="2021" name="Elife">
        <title>Chloroplast acquisition without the gene transfer in kleptoplastic sea slugs, Plakobranchus ocellatus.</title>
        <authorList>
            <person name="Maeda T."/>
            <person name="Takahashi S."/>
            <person name="Yoshida T."/>
            <person name="Shimamura S."/>
            <person name="Takaki Y."/>
            <person name="Nagai Y."/>
            <person name="Toyoda A."/>
            <person name="Suzuki Y."/>
            <person name="Arimoto A."/>
            <person name="Ishii H."/>
            <person name="Satoh N."/>
            <person name="Nishiyama T."/>
            <person name="Hasebe M."/>
            <person name="Maruyama T."/>
            <person name="Minagawa J."/>
            <person name="Obokata J."/>
            <person name="Shigenobu S."/>
        </authorList>
    </citation>
    <scope>NUCLEOTIDE SEQUENCE [LARGE SCALE GENOMIC DNA]</scope>
</reference>
<evidence type="ECO:0000313" key="2">
    <source>
        <dbReference type="Proteomes" id="UP000735302"/>
    </source>
</evidence>
<sequence length="106" mass="12169">MLYPRTWPELDQKVYNPGSALIHKQITLCRGINAKVDATNPERNAYLLTPVKAQHATLGKTPPTFRGDTNRYRTRDVDCLRISELTGMWFSPGKYSLRFQFEPPSN</sequence>